<dbReference type="InterPro" id="IPR052367">
    <property type="entry name" value="Thiosulfate_ST/Rhodanese-like"/>
</dbReference>
<protein>
    <recommendedName>
        <fullName evidence="1">Rhodanese domain-containing protein</fullName>
    </recommendedName>
</protein>
<sequence>MKKVTTLTVVAISAIAMLTGCSSTNEAIKKVDPVKFSEVIAQPGVIILDVRTPEEFNAGHITNAININLEGSDFSSEVSKLDKNATVAVYCRSGNRSGVATDQMAEIGFTDMYDMQGGIVDWEAAGGPVVK</sequence>
<dbReference type="EMBL" id="JNSL01000105">
    <property type="protein sequence ID" value="KGA15707.1"/>
    <property type="molecule type" value="Genomic_DNA"/>
</dbReference>
<dbReference type="PROSITE" id="PS51257">
    <property type="entry name" value="PROKAR_LIPOPROTEIN"/>
    <property type="match status" value="1"/>
</dbReference>
<dbReference type="SMART" id="SM00450">
    <property type="entry name" value="RHOD"/>
    <property type="match status" value="1"/>
</dbReference>
<feature type="domain" description="Rhodanese" evidence="1">
    <location>
        <begin position="41"/>
        <end position="131"/>
    </location>
</feature>
<dbReference type="CDD" id="cd00158">
    <property type="entry name" value="RHOD"/>
    <property type="match status" value="1"/>
</dbReference>
<accession>A0A094PX49</accession>
<evidence type="ECO:0000259" key="1">
    <source>
        <dbReference type="PROSITE" id="PS50206"/>
    </source>
</evidence>
<proteinExistence type="predicted"/>
<dbReference type="InterPro" id="IPR036873">
    <property type="entry name" value="Rhodanese-like_dom_sf"/>
</dbReference>
<reference evidence="2" key="1">
    <citation type="submission" date="2014-06" db="EMBL/GenBank/DDBJ databases">
        <title>Key roles for freshwater Actinobacteria revealed by deep metagenomic sequencing.</title>
        <authorList>
            <person name="Ghai R."/>
            <person name="Mizuno C.M."/>
            <person name="Picazo A."/>
            <person name="Camacho A."/>
            <person name="Rodriguez-Valera F."/>
        </authorList>
    </citation>
    <scope>NUCLEOTIDE SEQUENCE</scope>
</reference>
<dbReference type="AlphaFoldDB" id="A0A094PX49"/>
<dbReference type="Pfam" id="PF00581">
    <property type="entry name" value="Rhodanese"/>
    <property type="match status" value="1"/>
</dbReference>
<dbReference type="InterPro" id="IPR001763">
    <property type="entry name" value="Rhodanese-like_dom"/>
</dbReference>
<dbReference type="SUPFAM" id="SSF52821">
    <property type="entry name" value="Rhodanese/Cell cycle control phosphatase"/>
    <property type="match status" value="1"/>
</dbReference>
<evidence type="ECO:0000313" key="2">
    <source>
        <dbReference type="EMBL" id="KGA15707.1"/>
    </source>
</evidence>
<comment type="caution">
    <text evidence="2">The sequence shown here is derived from an EMBL/GenBank/DDBJ whole genome shotgun (WGS) entry which is preliminary data.</text>
</comment>
<organism evidence="2">
    <name type="scientific">freshwater metagenome</name>
    <dbReference type="NCBI Taxonomy" id="449393"/>
    <lineage>
        <taxon>unclassified sequences</taxon>
        <taxon>metagenomes</taxon>
        <taxon>ecological metagenomes</taxon>
    </lineage>
</organism>
<dbReference type="Gene3D" id="3.40.250.10">
    <property type="entry name" value="Rhodanese-like domain"/>
    <property type="match status" value="1"/>
</dbReference>
<gene>
    <name evidence="2" type="ORF">GM51_14260</name>
</gene>
<dbReference type="PANTHER" id="PTHR45431">
    <property type="entry name" value="RHODANESE-LIKE DOMAIN-CONTAINING PROTEIN 15, CHLOROPLASTIC"/>
    <property type="match status" value="1"/>
</dbReference>
<name>A0A094PX49_9ZZZZ</name>
<dbReference type="PANTHER" id="PTHR45431:SF3">
    <property type="entry name" value="RHODANESE-LIKE DOMAIN-CONTAINING PROTEIN 15, CHLOROPLASTIC"/>
    <property type="match status" value="1"/>
</dbReference>
<dbReference type="PROSITE" id="PS50206">
    <property type="entry name" value="RHODANESE_3"/>
    <property type="match status" value="1"/>
</dbReference>